<evidence type="ECO:0000313" key="2">
    <source>
        <dbReference type="WBParaSite" id="nRc.2.0.1.t37733-RA"/>
    </source>
</evidence>
<organism evidence="1 2">
    <name type="scientific">Romanomermis culicivorax</name>
    <name type="common">Nematode worm</name>
    <dbReference type="NCBI Taxonomy" id="13658"/>
    <lineage>
        <taxon>Eukaryota</taxon>
        <taxon>Metazoa</taxon>
        <taxon>Ecdysozoa</taxon>
        <taxon>Nematoda</taxon>
        <taxon>Enoplea</taxon>
        <taxon>Dorylaimia</taxon>
        <taxon>Mermithida</taxon>
        <taxon>Mermithoidea</taxon>
        <taxon>Mermithidae</taxon>
        <taxon>Romanomermis</taxon>
    </lineage>
</organism>
<protein>
    <submittedName>
        <fullName evidence="2">Uncharacterized protein</fullName>
    </submittedName>
</protein>
<evidence type="ECO:0000313" key="1">
    <source>
        <dbReference type="Proteomes" id="UP000887565"/>
    </source>
</evidence>
<dbReference type="Proteomes" id="UP000887565">
    <property type="component" value="Unplaced"/>
</dbReference>
<proteinExistence type="predicted"/>
<dbReference type="AlphaFoldDB" id="A0A915KFY9"/>
<keyword evidence="1" id="KW-1185">Reference proteome</keyword>
<accession>A0A915KFY9</accession>
<dbReference type="WBParaSite" id="nRc.2.0.1.t37733-RA">
    <property type="protein sequence ID" value="nRc.2.0.1.t37733-RA"/>
    <property type="gene ID" value="nRc.2.0.1.g37733"/>
</dbReference>
<sequence length="111" mass="12457">MSVCLRPLIWLTSLEKSKGYITATEDALFDNTVQRSLCHSFVAQNVTGFLIITTGQGLFTAERKVEKNTVIKLNKNGNNSPLSSLKRSSRLLKKILQFNVRGMNIKVTKIE</sequence>
<reference evidence="2" key="1">
    <citation type="submission" date="2022-11" db="UniProtKB">
        <authorList>
            <consortium name="WormBaseParasite"/>
        </authorList>
    </citation>
    <scope>IDENTIFICATION</scope>
</reference>
<name>A0A915KFY9_ROMCU</name>